<dbReference type="GO" id="GO:0006164">
    <property type="term" value="P:purine nucleotide biosynthetic process"/>
    <property type="evidence" value="ECO:0007669"/>
    <property type="project" value="UniProtKB-KW"/>
</dbReference>
<evidence type="ECO:0000256" key="6">
    <source>
        <dbReference type="ARBA" id="ARBA00022857"/>
    </source>
</evidence>
<dbReference type="InterPro" id="IPR020867">
    <property type="entry name" value="THF_DH/CycHdrlase_CS"/>
</dbReference>
<keyword evidence="5 11" id="KW-0378">Hydrolase</keyword>
<keyword evidence="8 11" id="KW-0368">Histidine biosynthesis</keyword>
<dbReference type="AlphaFoldDB" id="A0A1G2DYZ4"/>
<evidence type="ECO:0000256" key="8">
    <source>
        <dbReference type="ARBA" id="ARBA00023102"/>
    </source>
</evidence>
<dbReference type="EC" id="3.5.4.9" evidence="11"/>
<comment type="function">
    <text evidence="11">Catalyzes the oxidation of 5,10-methylenetetrahydrofolate to 5,10-methenyltetrahydrofolate and then the hydrolysis of 5,10-methenyltetrahydrofolate to 10-formyltetrahydrofolate.</text>
</comment>
<dbReference type="PANTHER" id="PTHR48099:SF5">
    <property type="entry name" value="C-1-TETRAHYDROFOLATE SYNTHASE, CYTOPLASMIC"/>
    <property type="match status" value="1"/>
</dbReference>
<dbReference type="GO" id="GO:0005829">
    <property type="term" value="C:cytosol"/>
    <property type="evidence" value="ECO:0007669"/>
    <property type="project" value="TreeGrafter"/>
</dbReference>
<dbReference type="GO" id="GO:0004477">
    <property type="term" value="F:methenyltetrahydrofolate cyclohydrolase activity"/>
    <property type="evidence" value="ECO:0007669"/>
    <property type="project" value="UniProtKB-UniRule"/>
</dbReference>
<dbReference type="HAMAP" id="MF_01576">
    <property type="entry name" value="THF_DHG_CYH"/>
    <property type="match status" value="1"/>
</dbReference>
<comment type="catalytic activity">
    <reaction evidence="11">
        <text>(6R)-5,10-methylene-5,6,7,8-tetrahydrofolate + NADP(+) = (6R)-5,10-methenyltetrahydrofolate + NADPH</text>
        <dbReference type="Rhea" id="RHEA:22812"/>
        <dbReference type="ChEBI" id="CHEBI:15636"/>
        <dbReference type="ChEBI" id="CHEBI:57455"/>
        <dbReference type="ChEBI" id="CHEBI:57783"/>
        <dbReference type="ChEBI" id="CHEBI:58349"/>
        <dbReference type="EC" id="1.5.1.5"/>
    </reaction>
</comment>
<dbReference type="InterPro" id="IPR046346">
    <property type="entry name" value="Aminoacid_DH-like_N_sf"/>
</dbReference>
<feature type="domain" description="Tetrahydrofolate dehydrogenase/cyclohydrolase NAD(P)-binding" evidence="13">
    <location>
        <begin position="130"/>
        <end position="264"/>
    </location>
</feature>
<dbReference type="GO" id="GO:0035999">
    <property type="term" value="P:tetrahydrofolate interconversion"/>
    <property type="evidence" value="ECO:0007669"/>
    <property type="project" value="UniProtKB-UniRule"/>
</dbReference>
<keyword evidence="11" id="KW-0028">Amino-acid biosynthesis</keyword>
<keyword evidence="9 11" id="KW-0486">Methionine biosynthesis</keyword>
<dbReference type="GO" id="GO:0009086">
    <property type="term" value="P:methionine biosynthetic process"/>
    <property type="evidence" value="ECO:0007669"/>
    <property type="project" value="UniProtKB-KW"/>
</dbReference>
<sequence length="265" mass="29521">MLIFNGKKEADKILSGLKKKIKKEKTKPKLAVISVGKNSASELFIRNKKRAARKTGIKISHYKLRENTKEKEIIELIGYLNKDFSVNGIIIQLPLLKKINPDKIIGKINPIKDVDGFRRNTLFSSPLISSILIVLRKSTKKLKGKKVFALVNSDIFGKTLKKYLKKENISINYLKNRKSSGIKSADILITVLGAPNLIKEKMLKKGVVLIDAGISVMGKNKVRGDVDRRNVQNKASFLTPVPGGIGPLTIALLLKNVYLASKKHE</sequence>
<comment type="similarity">
    <text evidence="11">Belongs to the tetrahydrofolate dehydrogenase/cyclohydrolase family.</text>
</comment>
<dbReference type="PANTHER" id="PTHR48099">
    <property type="entry name" value="C-1-TETRAHYDROFOLATE SYNTHASE, CYTOPLASMIC-RELATED"/>
    <property type="match status" value="1"/>
</dbReference>
<gene>
    <name evidence="11" type="primary">folD</name>
    <name evidence="14" type="ORF">A2175_00920</name>
</gene>
<proteinExistence type="inferred from homology"/>
<dbReference type="InterPro" id="IPR000672">
    <property type="entry name" value="THF_DH/CycHdrlase"/>
</dbReference>
<comment type="caution">
    <text evidence="14">The sequence shown here is derived from an EMBL/GenBank/DDBJ whole genome shotgun (WGS) entry which is preliminary data.</text>
</comment>
<organism evidence="14 15">
    <name type="scientific">Candidatus Nealsonbacteria bacterium RBG_13_42_11</name>
    <dbReference type="NCBI Taxonomy" id="1801663"/>
    <lineage>
        <taxon>Bacteria</taxon>
        <taxon>Candidatus Nealsoniibacteriota</taxon>
    </lineage>
</organism>
<comment type="subunit">
    <text evidence="2 11">Homodimer.</text>
</comment>
<evidence type="ECO:0000256" key="7">
    <source>
        <dbReference type="ARBA" id="ARBA00023002"/>
    </source>
</evidence>
<evidence type="ECO:0000256" key="9">
    <source>
        <dbReference type="ARBA" id="ARBA00023167"/>
    </source>
</evidence>
<dbReference type="GO" id="GO:0004488">
    <property type="term" value="F:methylenetetrahydrofolate dehydrogenase (NADP+) activity"/>
    <property type="evidence" value="ECO:0007669"/>
    <property type="project" value="UniProtKB-UniRule"/>
</dbReference>
<keyword evidence="6 11" id="KW-0521">NADP</keyword>
<keyword evidence="7 11" id="KW-0560">Oxidoreductase</keyword>
<comment type="catalytic activity">
    <reaction evidence="11">
        <text>(6R)-5,10-methenyltetrahydrofolate + H2O = (6R)-10-formyltetrahydrofolate + H(+)</text>
        <dbReference type="Rhea" id="RHEA:23700"/>
        <dbReference type="ChEBI" id="CHEBI:15377"/>
        <dbReference type="ChEBI" id="CHEBI:15378"/>
        <dbReference type="ChEBI" id="CHEBI:57455"/>
        <dbReference type="ChEBI" id="CHEBI:195366"/>
        <dbReference type="EC" id="3.5.4.9"/>
    </reaction>
</comment>
<comment type="caution">
    <text evidence="11">Lacks conserved residue(s) required for the propagation of feature annotation.</text>
</comment>
<keyword evidence="10 11" id="KW-0511">Multifunctional enzyme</keyword>
<keyword evidence="4 11" id="KW-0658">Purine biosynthesis</keyword>
<evidence type="ECO:0000313" key="15">
    <source>
        <dbReference type="Proteomes" id="UP000176755"/>
    </source>
</evidence>
<evidence type="ECO:0000256" key="4">
    <source>
        <dbReference type="ARBA" id="ARBA00022755"/>
    </source>
</evidence>
<comment type="pathway">
    <text evidence="1 11">One-carbon metabolism; tetrahydrofolate interconversion.</text>
</comment>
<dbReference type="UniPathway" id="UPA00193"/>
<feature type="domain" description="Tetrahydrofolate dehydrogenase/cyclohydrolase catalytic" evidence="12">
    <location>
        <begin position="5"/>
        <end position="115"/>
    </location>
</feature>
<keyword evidence="3 11" id="KW-0554">One-carbon metabolism</keyword>
<accession>A0A1G2DYZ4</accession>
<dbReference type="EMBL" id="MHLY01000007">
    <property type="protein sequence ID" value="OGZ18824.1"/>
    <property type="molecule type" value="Genomic_DNA"/>
</dbReference>
<evidence type="ECO:0000256" key="2">
    <source>
        <dbReference type="ARBA" id="ARBA00011738"/>
    </source>
</evidence>
<dbReference type="Proteomes" id="UP000176755">
    <property type="component" value="Unassembled WGS sequence"/>
</dbReference>
<reference evidence="14 15" key="1">
    <citation type="journal article" date="2016" name="Nat. Commun.">
        <title>Thousands of microbial genomes shed light on interconnected biogeochemical processes in an aquifer system.</title>
        <authorList>
            <person name="Anantharaman K."/>
            <person name="Brown C.T."/>
            <person name="Hug L.A."/>
            <person name="Sharon I."/>
            <person name="Castelle C.J."/>
            <person name="Probst A.J."/>
            <person name="Thomas B.C."/>
            <person name="Singh A."/>
            <person name="Wilkins M.J."/>
            <person name="Karaoz U."/>
            <person name="Brodie E.L."/>
            <person name="Williams K.H."/>
            <person name="Hubbard S.S."/>
            <person name="Banfield J.F."/>
        </authorList>
    </citation>
    <scope>NUCLEOTIDE SEQUENCE [LARGE SCALE GENOMIC DNA]</scope>
</reference>
<evidence type="ECO:0000256" key="10">
    <source>
        <dbReference type="ARBA" id="ARBA00023268"/>
    </source>
</evidence>
<evidence type="ECO:0000256" key="3">
    <source>
        <dbReference type="ARBA" id="ARBA00022563"/>
    </source>
</evidence>
<dbReference type="PRINTS" id="PR00085">
    <property type="entry name" value="THFDHDRGNASE"/>
</dbReference>
<evidence type="ECO:0000259" key="13">
    <source>
        <dbReference type="Pfam" id="PF02882"/>
    </source>
</evidence>
<dbReference type="GO" id="GO:0000105">
    <property type="term" value="P:L-histidine biosynthetic process"/>
    <property type="evidence" value="ECO:0007669"/>
    <property type="project" value="UniProtKB-KW"/>
</dbReference>
<evidence type="ECO:0000256" key="1">
    <source>
        <dbReference type="ARBA" id="ARBA00004777"/>
    </source>
</evidence>
<dbReference type="InterPro" id="IPR020631">
    <property type="entry name" value="THF_DH/CycHdrlase_NAD-bd_dom"/>
</dbReference>
<name>A0A1G2DYZ4_9BACT</name>
<evidence type="ECO:0000256" key="5">
    <source>
        <dbReference type="ARBA" id="ARBA00022801"/>
    </source>
</evidence>
<evidence type="ECO:0000259" key="12">
    <source>
        <dbReference type="Pfam" id="PF00763"/>
    </source>
</evidence>
<dbReference type="InterPro" id="IPR020630">
    <property type="entry name" value="THF_DH/CycHdrlase_cat_dom"/>
</dbReference>
<dbReference type="EC" id="1.5.1.5" evidence="11"/>
<dbReference type="Gene3D" id="3.40.50.10860">
    <property type="entry name" value="Leucine Dehydrogenase, chain A, domain 1"/>
    <property type="match status" value="1"/>
</dbReference>
<dbReference type="SUPFAM" id="SSF53223">
    <property type="entry name" value="Aminoacid dehydrogenase-like, N-terminal domain"/>
    <property type="match status" value="1"/>
</dbReference>
<dbReference type="SUPFAM" id="SSF51735">
    <property type="entry name" value="NAD(P)-binding Rossmann-fold domains"/>
    <property type="match status" value="1"/>
</dbReference>
<protein>
    <recommendedName>
        <fullName evidence="11">Bifunctional protein FolD</fullName>
    </recommendedName>
    <domain>
        <recommendedName>
            <fullName evidence="11">Methylenetetrahydrofolate dehydrogenase</fullName>
            <ecNumber evidence="11">1.5.1.5</ecNumber>
        </recommendedName>
    </domain>
    <domain>
        <recommendedName>
            <fullName evidence="11">Methenyltetrahydrofolate cyclohydrolase</fullName>
            <ecNumber evidence="11">3.5.4.9</ecNumber>
        </recommendedName>
    </domain>
</protein>
<dbReference type="InterPro" id="IPR036291">
    <property type="entry name" value="NAD(P)-bd_dom_sf"/>
</dbReference>
<evidence type="ECO:0000313" key="14">
    <source>
        <dbReference type="EMBL" id="OGZ18824.1"/>
    </source>
</evidence>
<dbReference type="Pfam" id="PF00763">
    <property type="entry name" value="THF_DHG_CYH"/>
    <property type="match status" value="1"/>
</dbReference>
<dbReference type="STRING" id="1801663.A2175_00920"/>
<feature type="binding site" evidence="11">
    <location>
        <position position="214"/>
    </location>
    <ligand>
        <name>NADP(+)</name>
        <dbReference type="ChEBI" id="CHEBI:58349"/>
    </ligand>
</feature>
<dbReference type="FunFam" id="3.40.50.10860:FF:000005">
    <property type="entry name" value="C-1-tetrahydrofolate synthase, cytoplasmic, putative"/>
    <property type="match status" value="1"/>
</dbReference>
<evidence type="ECO:0000256" key="11">
    <source>
        <dbReference type="HAMAP-Rule" id="MF_01576"/>
    </source>
</evidence>
<dbReference type="Gene3D" id="3.40.50.720">
    <property type="entry name" value="NAD(P)-binding Rossmann-like Domain"/>
    <property type="match status" value="1"/>
</dbReference>
<dbReference type="Pfam" id="PF02882">
    <property type="entry name" value="THF_DHG_CYH_C"/>
    <property type="match status" value="1"/>
</dbReference>
<dbReference type="PROSITE" id="PS00766">
    <property type="entry name" value="THF_DHG_CYH_1"/>
    <property type="match status" value="1"/>
</dbReference>